<dbReference type="ExpressionAtlas" id="A0A2K3DJ32">
    <property type="expression patterns" value="baseline and differential"/>
</dbReference>
<organism evidence="3 4">
    <name type="scientific">Chlamydomonas reinhardtii</name>
    <name type="common">Chlamydomonas smithii</name>
    <dbReference type="NCBI Taxonomy" id="3055"/>
    <lineage>
        <taxon>Eukaryota</taxon>
        <taxon>Viridiplantae</taxon>
        <taxon>Chlorophyta</taxon>
        <taxon>core chlorophytes</taxon>
        <taxon>Chlorophyceae</taxon>
        <taxon>CS clade</taxon>
        <taxon>Chlamydomonadales</taxon>
        <taxon>Chlamydomonadaceae</taxon>
        <taxon>Chlamydomonas</taxon>
    </lineage>
</organism>
<feature type="transmembrane region" description="Helical" evidence="2">
    <location>
        <begin position="288"/>
        <end position="317"/>
    </location>
</feature>
<dbReference type="AlphaFoldDB" id="A0A2K3DJ32"/>
<feature type="transmembrane region" description="Helical" evidence="2">
    <location>
        <begin position="219"/>
        <end position="239"/>
    </location>
</feature>
<feature type="transmembrane region" description="Helical" evidence="2">
    <location>
        <begin position="259"/>
        <end position="281"/>
    </location>
</feature>
<evidence type="ECO:0000313" key="3">
    <source>
        <dbReference type="EMBL" id="PNW80539.1"/>
    </source>
</evidence>
<feature type="coiled-coil region" evidence="1">
    <location>
        <begin position="26"/>
        <end position="53"/>
    </location>
</feature>
<protein>
    <submittedName>
        <fullName evidence="3">Uncharacterized protein</fullName>
    </submittedName>
</protein>
<dbReference type="GeneID" id="5726596"/>
<keyword evidence="2" id="KW-0472">Membrane</keyword>
<keyword evidence="2" id="KW-0812">Transmembrane</keyword>
<reference evidence="3 4" key="1">
    <citation type="journal article" date="2007" name="Science">
        <title>The Chlamydomonas genome reveals the evolution of key animal and plant functions.</title>
        <authorList>
            <person name="Merchant S.S."/>
            <person name="Prochnik S.E."/>
            <person name="Vallon O."/>
            <person name="Harris E.H."/>
            <person name="Karpowicz S.J."/>
            <person name="Witman G.B."/>
            <person name="Terry A."/>
            <person name="Salamov A."/>
            <person name="Fritz-Laylin L.K."/>
            <person name="Marechal-Drouard L."/>
            <person name="Marshall W.F."/>
            <person name="Qu L.H."/>
            <person name="Nelson D.R."/>
            <person name="Sanderfoot A.A."/>
            <person name="Spalding M.H."/>
            <person name="Kapitonov V.V."/>
            <person name="Ren Q."/>
            <person name="Ferris P."/>
            <person name="Lindquist E."/>
            <person name="Shapiro H."/>
            <person name="Lucas S.M."/>
            <person name="Grimwood J."/>
            <person name="Schmutz J."/>
            <person name="Cardol P."/>
            <person name="Cerutti H."/>
            <person name="Chanfreau G."/>
            <person name="Chen C.L."/>
            <person name="Cognat V."/>
            <person name="Croft M.T."/>
            <person name="Dent R."/>
            <person name="Dutcher S."/>
            <person name="Fernandez E."/>
            <person name="Fukuzawa H."/>
            <person name="Gonzalez-Ballester D."/>
            <person name="Gonzalez-Halphen D."/>
            <person name="Hallmann A."/>
            <person name="Hanikenne M."/>
            <person name="Hippler M."/>
            <person name="Inwood W."/>
            <person name="Jabbari K."/>
            <person name="Kalanon M."/>
            <person name="Kuras R."/>
            <person name="Lefebvre P.A."/>
            <person name="Lemaire S.D."/>
            <person name="Lobanov A.V."/>
            <person name="Lohr M."/>
            <person name="Manuell A."/>
            <person name="Meier I."/>
            <person name="Mets L."/>
            <person name="Mittag M."/>
            <person name="Mittelmeier T."/>
            <person name="Moroney J.V."/>
            <person name="Moseley J."/>
            <person name="Napoli C."/>
            <person name="Nedelcu A.M."/>
            <person name="Niyogi K."/>
            <person name="Novoselov S.V."/>
            <person name="Paulsen I.T."/>
            <person name="Pazour G."/>
            <person name="Purton S."/>
            <person name="Ral J.P."/>
            <person name="Riano-Pachon D.M."/>
            <person name="Riekhof W."/>
            <person name="Rymarquis L."/>
            <person name="Schroda M."/>
            <person name="Stern D."/>
            <person name="Umen J."/>
            <person name="Willows R."/>
            <person name="Wilson N."/>
            <person name="Zimmer S.L."/>
            <person name="Allmer J."/>
            <person name="Balk J."/>
            <person name="Bisova K."/>
            <person name="Chen C.J."/>
            <person name="Elias M."/>
            <person name="Gendler K."/>
            <person name="Hauser C."/>
            <person name="Lamb M.R."/>
            <person name="Ledford H."/>
            <person name="Long J.C."/>
            <person name="Minagawa J."/>
            <person name="Page M.D."/>
            <person name="Pan J."/>
            <person name="Pootakham W."/>
            <person name="Roje S."/>
            <person name="Rose A."/>
            <person name="Stahlberg E."/>
            <person name="Terauchi A.M."/>
            <person name="Yang P."/>
            <person name="Ball S."/>
            <person name="Bowler C."/>
            <person name="Dieckmann C.L."/>
            <person name="Gladyshev V.N."/>
            <person name="Green P."/>
            <person name="Jorgensen R."/>
            <person name="Mayfield S."/>
            <person name="Mueller-Roeber B."/>
            <person name="Rajamani S."/>
            <person name="Sayre R.T."/>
            <person name="Brokstein P."/>
            <person name="Dubchak I."/>
            <person name="Goodstein D."/>
            <person name="Hornick L."/>
            <person name="Huang Y.W."/>
            <person name="Jhaveri J."/>
            <person name="Luo Y."/>
            <person name="Martinez D."/>
            <person name="Ngau W.C."/>
            <person name="Otillar B."/>
            <person name="Poliakov A."/>
            <person name="Porter A."/>
            <person name="Szajkowski L."/>
            <person name="Werner G."/>
            <person name="Zhou K."/>
            <person name="Grigoriev I.V."/>
            <person name="Rokhsar D.S."/>
            <person name="Grossman A.R."/>
        </authorList>
    </citation>
    <scope>NUCLEOTIDE SEQUENCE [LARGE SCALE GENOMIC DNA]</scope>
    <source>
        <strain evidence="4">CC-503</strain>
    </source>
</reference>
<evidence type="ECO:0000313" key="4">
    <source>
        <dbReference type="Proteomes" id="UP000006906"/>
    </source>
</evidence>
<keyword evidence="1" id="KW-0175">Coiled coil</keyword>
<dbReference type="Proteomes" id="UP000006906">
    <property type="component" value="Chromosome 7"/>
</dbReference>
<evidence type="ECO:0000256" key="2">
    <source>
        <dbReference type="SAM" id="Phobius"/>
    </source>
</evidence>
<name>A0A2K3DJ32_CHLRE</name>
<accession>A0A2K3DJ32</accession>
<evidence type="ECO:0000256" key="1">
    <source>
        <dbReference type="SAM" id="Coils"/>
    </source>
</evidence>
<dbReference type="Gramene" id="PNW80539">
    <property type="protein sequence ID" value="PNW80539"/>
    <property type="gene ID" value="CHLRE_07g321750v5"/>
</dbReference>
<dbReference type="OrthoDB" id="542365at2759"/>
<proteinExistence type="predicted"/>
<dbReference type="RefSeq" id="XP_042922550.1">
    <property type="nucleotide sequence ID" value="XM_043063983.1"/>
</dbReference>
<sequence length="353" mass="38002">MIRIKHQKQPDDHTFKKLCADSRAARDKLIRALDDAQCAYDELAKSNDEADARRKKIAEDHFWYLKNSFNNAIQNVRNFIIRDEYVSAVEAHSKEVLENLFNVTKMADTDYVETLAKGCYQARESALEAARRAMRPTARHYSEWLKETGIGFDDLVNRSQVKLNKTGYPAPEAVGEPVMVGEGTFGGEFSDLTELQKIMVYEDVMEESGVTVSKITAKVNFMGAAGMAVILLAVGLLAWDVYQSAHPLETAVRGAFDATIGLLGAMGGESAAAIIATGVLAEGESTALFIAMASFAGGIAGAFIVGALVAVIVGAILGSGGKNVPLTVEGMKACLIELPDGRALARQIQAYSG</sequence>
<keyword evidence="4" id="KW-1185">Reference proteome</keyword>
<dbReference type="EMBL" id="CM008968">
    <property type="protein sequence ID" value="PNW80539.1"/>
    <property type="molecule type" value="Genomic_DNA"/>
</dbReference>
<gene>
    <name evidence="3" type="ORF">CHLRE_07g321750v5</name>
</gene>
<keyword evidence="2" id="KW-1133">Transmembrane helix</keyword>